<reference evidence="1" key="1">
    <citation type="journal article" date="2023" name="G3 (Bethesda)">
        <title>A reference genome for the long-term kleptoplast-retaining sea slug Elysia crispata morphotype clarki.</title>
        <authorList>
            <person name="Eastman K.E."/>
            <person name="Pendleton A.L."/>
            <person name="Shaikh M.A."/>
            <person name="Suttiyut T."/>
            <person name="Ogas R."/>
            <person name="Tomko P."/>
            <person name="Gavelis G."/>
            <person name="Widhalm J.R."/>
            <person name="Wisecaver J.H."/>
        </authorList>
    </citation>
    <scope>NUCLEOTIDE SEQUENCE</scope>
    <source>
        <strain evidence="1">ECLA1</strain>
    </source>
</reference>
<proteinExistence type="predicted"/>
<dbReference type="Proteomes" id="UP001283361">
    <property type="component" value="Unassembled WGS sequence"/>
</dbReference>
<gene>
    <name evidence="1" type="ORF">RRG08_022461</name>
</gene>
<dbReference type="EMBL" id="JAWDGP010004927">
    <property type="protein sequence ID" value="KAK3761055.1"/>
    <property type="molecule type" value="Genomic_DNA"/>
</dbReference>
<protein>
    <submittedName>
        <fullName evidence="1">Uncharacterized protein</fullName>
    </submittedName>
</protein>
<sequence>MGAQPIMLKGILNVRPSNADDFWTSLVTCKAADDVKYVASPWLEAWSTRDYYSERGRLLTLGSNYRVKAVSSGTFSQTRVSQR</sequence>
<comment type="caution">
    <text evidence="1">The sequence shown here is derived from an EMBL/GenBank/DDBJ whole genome shotgun (WGS) entry which is preliminary data.</text>
</comment>
<accession>A0AAE1D8V8</accession>
<evidence type="ECO:0000313" key="1">
    <source>
        <dbReference type="EMBL" id="KAK3761055.1"/>
    </source>
</evidence>
<organism evidence="1 2">
    <name type="scientific">Elysia crispata</name>
    <name type="common">lettuce slug</name>
    <dbReference type="NCBI Taxonomy" id="231223"/>
    <lineage>
        <taxon>Eukaryota</taxon>
        <taxon>Metazoa</taxon>
        <taxon>Spiralia</taxon>
        <taxon>Lophotrochozoa</taxon>
        <taxon>Mollusca</taxon>
        <taxon>Gastropoda</taxon>
        <taxon>Heterobranchia</taxon>
        <taxon>Euthyneura</taxon>
        <taxon>Panpulmonata</taxon>
        <taxon>Sacoglossa</taxon>
        <taxon>Placobranchoidea</taxon>
        <taxon>Plakobranchidae</taxon>
        <taxon>Elysia</taxon>
    </lineage>
</organism>
<name>A0AAE1D8V8_9GAST</name>
<evidence type="ECO:0000313" key="2">
    <source>
        <dbReference type="Proteomes" id="UP001283361"/>
    </source>
</evidence>
<dbReference type="AlphaFoldDB" id="A0AAE1D8V8"/>
<keyword evidence="2" id="KW-1185">Reference proteome</keyword>